<feature type="domain" description="F-box" evidence="1">
    <location>
        <begin position="97"/>
        <end position="144"/>
    </location>
</feature>
<gene>
    <name evidence="2" type="ORF">ARMOST_12225</name>
</gene>
<sequence>MSLGFELLHTRSVDDVIVGIREFNASADPPALLRSVLAGTHPYYEYRADVVKHGVPVRSMVYTTLLCHFSSVLVCYPDLAPSLGMPLSPVLTDTPFVRNGASVPDDVWDNVFSFLDQTSLLFVRLVCRIWSGIAIRYSHRRLRLRLPPDWMLSDRASLFETYCIESELALCIFLVRHGLLDAVESVQYVNWRLSPCCFFLYLLGKVCNVVIENDPCTLHTVLDIPYPFLLPPSVRELALVRCGLLEHSVEGLFSPGTLLVRLVLDSVQCGVLFVPYEPSGSLEAYTITRWRDTVGLSSHLRDEVRCPQPPSLRHVRLDFLATPYGRRIWGGDAFPGARGWEVRALVMQMFGFSAQREALQELLMPSETFPLRMRCDLIQSLDLALSNDMFGLVPEMCYVMGGALLDLTLRYPDQISLSPGRHSHARIHGLRRLERLTIQVAPRLWHFAALTVDTWISDSKSFRAAEFRAEFLYDPEEHGSIRMVTILQMRRIVDGSRLLGTAALGGILYFDLLVREGGMVVESDMIYADELLNELRSDVFTTAIISPCRRVDTCY</sequence>
<dbReference type="PROSITE" id="PS50181">
    <property type="entry name" value="FBOX"/>
    <property type="match status" value="1"/>
</dbReference>
<proteinExistence type="predicted"/>
<evidence type="ECO:0000259" key="1">
    <source>
        <dbReference type="PROSITE" id="PS50181"/>
    </source>
</evidence>
<dbReference type="OrthoDB" id="10654220at2759"/>
<dbReference type="Gene3D" id="1.20.1280.50">
    <property type="match status" value="1"/>
</dbReference>
<evidence type="ECO:0000313" key="3">
    <source>
        <dbReference type="Proteomes" id="UP000219338"/>
    </source>
</evidence>
<dbReference type="STRING" id="47428.A0A284RJB8"/>
<dbReference type="CDD" id="cd09917">
    <property type="entry name" value="F-box_SF"/>
    <property type="match status" value="1"/>
</dbReference>
<dbReference type="Pfam" id="PF00646">
    <property type="entry name" value="F-box"/>
    <property type="match status" value="1"/>
</dbReference>
<dbReference type="InterPro" id="IPR001810">
    <property type="entry name" value="F-box_dom"/>
</dbReference>
<organism evidence="2 3">
    <name type="scientific">Armillaria ostoyae</name>
    <name type="common">Armillaria root rot fungus</name>
    <dbReference type="NCBI Taxonomy" id="47428"/>
    <lineage>
        <taxon>Eukaryota</taxon>
        <taxon>Fungi</taxon>
        <taxon>Dikarya</taxon>
        <taxon>Basidiomycota</taxon>
        <taxon>Agaricomycotina</taxon>
        <taxon>Agaricomycetes</taxon>
        <taxon>Agaricomycetidae</taxon>
        <taxon>Agaricales</taxon>
        <taxon>Marasmiineae</taxon>
        <taxon>Physalacriaceae</taxon>
        <taxon>Armillaria</taxon>
    </lineage>
</organism>
<dbReference type="AlphaFoldDB" id="A0A284RJB8"/>
<dbReference type="Proteomes" id="UP000219338">
    <property type="component" value="Unassembled WGS sequence"/>
</dbReference>
<keyword evidence="3" id="KW-1185">Reference proteome</keyword>
<protein>
    <recommendedName>
        <fullName evidence="1">F-box domain-containing protein</fullName>
    </recommendedName>
</protein>
<name>A0A284RJB8_ARMOS</name>
<dbReference type="InterPro" id="IPR036047">
    <property type="entry name" value="F-box-like_dom_sf"/>
</dbReference>
<dbReference type="SUPFAM" id="SSF81383">
    <property type="entry name" value="F-box domain"/>
    <property type="match status" value="1"/>
</dbReference>
<dbReference type="EMBL" id="FUEG01000009">
    <property type="protein sequence ID" value="SJL08854.1"/>
    <property type="molecule type" value="Genomic_DNA"/>
</dbReference>
<evidence type="ECO:0000313" key="2">
    <source>
        <dbReference type="EMBL" id="SJL08854.1"/>
    </source>
</evidence>
<accession>A0A284RJB8</accession>
<reference evidence="3" key="1">
    <citation type="journal article" date="2017" name="Nat. Ecol. Evol.">
        <title>Genome expansion and lineage-specific genetic innovations in the forest pathogenic fungi Armillaria.</title>
        <authorList>
            <person name="Sipos G."/>
            <person name="Prasanna A.N."/>
            <person name="Walter M.C."/>
            <person name="O'Connor E."/>
            <person name="Balint B."/>
            <person name="Krizsan K."/>
            <person name="Kiss B."/>
            <person name="Hess J."/>
            <person name="Varga T."/>
            <person name="Slot J."/>
            <person name="Riley R."/>
            <person name="Boka B."/>
            <person name="Rigling D."/>
            <person name="Barry K."/>
            <person name="Lee J."/>
            <person name="Mihaltcheva S."/>
            <person name="LaButti K."/>
            <person name="Lipzen A."/>
            <person name="Waldron R."/>
            <person name="Moloney N.M."/>
            <person name="Sperisen C."/>
            <person name="Kredics L."/>
            <person name="Vagvoelgyi C."/>
            <person name="Patrignani A."/>
            <person name="Fitzpatrick D."/>
            <person name="Nagy I."/>
            <person name="Doyle S."/>
            <person name="Anderson J.B."/>
            <person name="Grigoriev I.V."/>
            <person name="Gueldener U."/>
            <person name="Muensterkoetter M."/>
            <person name="Nagy L.G."/>
        </authorList>
    </citation>
    <scope>NUCLEOTIDE SEQUENCE [LARGE SCALE GENOMIC DNA]</scope>
    <source>
        <strain evidence="3">C18/9</strain>
    </source>
</reference>